<protein>
    <recommendedName>
        <fullName evidence="6">Probable inorganic carbon transporter subunit DabA</fullName>
    </recommendedName>
</protein>
<comment type="function">
    <text evidence="6">Part of an energy-coupled inorganic carbon pump.</text>
</comment>
<feature type="binding site" evidence="6">
    <location>
        <position position="345"/>
    </location>
    <ligand>
        <name>Zn(2+)</name>
        <dbReference type="ChEBI" id="CHEBI:29105"/>
    </ligand>
</feature>
<gene>
    <name evidence="6" type="primary">dabA</name>
    <name evidence="7" type="ORF">R0135_04955</name>
</gene>
<reference evidence="7 8" key="1">
    <citation type="submission" date="2023-10" db="EMBL/GenBank/DDBJ databases">
        <title>Two novel species belonging to the OM43/NOR5 clade.</title>
        <authorList>
            <person name="Park M."/>
        </authorList>
    </citation>
    <scope>NUCLEOTIDE SEQUENCE [LARGE SCALE GENOMIC DNA]</scope>
    <source>
        <strain evidence="7 8">IMCC43200</strain>
    </source>
</reference>
<evidence type="ECO:0000256" key="3">
    <source>
        <dbReference type="ARBA" id="ARBA00022723"/>
    </source>
</evidence>
<evidence type="ECO:0000256" key="2">
    <source>
        <dbReference type="ARBA" id="ARBA00022475"/>
    </source>
</evidence>
<sequence length="808" mass="89376">MTAPAERPNSPYPVAHSAALVAGNRIAPSWPLDQLIAVNPWWEMRDQTITDVAARLTLLGHADGHMPRHWFKAQFPDRISPEHLDTALRSTQTNLDHEALMAWLGSDDQPPCWKNFSDSVDANRDLTRNVSWHEEIIHQISQFCASFYSIATPLPHEPDHCLYEAWLENVRNDRGIEIMMGEKGLHQYFDALPATAEALLDEAVADLQVPEGAMEDYFHALLLDINGWASWLAYLRWQSKLAGGSDDAMHQLLAIRLAWELVLWKHQSSKQSGHTAALTQSWTQQFARLPDLLQRHRQHQEPAWIWQRAAEVAFQQATHAKLLSPAATKPEPAQRPTLQAAFCIDVRSEIYRRALERQDHLIQTLGFAGFFGLPIEYAPTGASYTRPQLPGLLAPALSVTESKEPKANNQLSAGLNRRARWSAIGKAAPAAFGYVESVGLGYAFKLLRESLFGADSTHPVNTLQAGDPQYIISNEDAALDVPAQAELVAGILGAMTLTDNFASIVILAGHGSSTRNNPHAAGLDCGACGGQTGEINVRVLTQLLNDADVRTALAAAHGIQIPKDTSFVAALHDTTTDELHYLTALPAGSDLVQSWISAAGKAARRERAKKLGVDDKNTDKAIMERSRDWSQVRPEWGLAGNACFVVAPRSRTAHLDFAGRCFLHDYDEAADGAKGYPVLELIMTAPMLVTHWINMQYNTSVMDNELYGSGNKVLHNVVGGNIGVFEGNGGDLRIGLPMQSLHNGQQWMHDALRLNVYIAAPQKAIADIVDRHEVVQQLVDNDWLYLYRIDDTQKEIQRLYKGNWSIAS</sequence>
<keyword evidence="8" id="KW-1185">Reference proteome</keyword>
<dbReference type="PANTHER" id="PTHR38344:SF1">
    <property type="entry name" value="INORGANIC CARBON TRANSPORTER SUBUNIT DABA-RELATED"/>
    <property type="match status" value="1"/>
</dbReference>
<dbReference type="InterPro" id="IPR018752">
    <property type="entry name" value="DabA"/>
</dbReference>
<dbReference type="RefSeq" id="WP_407349150.1">
    <property type="nucleotide sequence ID" value="NZ_CP136864.1"/>
</dbReference>
<evidence type="ECO:0000313" key="7">
    <source>
        <dbReference type="EMBL" id="WOJ94514.1"/>
    </source>
</evidence>
<comment type="similarity">
    <text evidence="6">Belongs to the inorganic carbon transporter (TC 9.A.2) DabA family.</text>
</comment>
<keyword evidence="5 6" id="KW-0472">Membrane</keyword>
<evidence type="ECO:0000256" key="1">
    <source>
        <dbReference type="ARBA" id="ARBA00022448"/>
    </source>
</evidence>
<comment type="subunit">
    <text evidence="6">Forms a complex with DabB.</text>
</comment>
<evidence type="ECO:0000256" key="6">
    <source>
        <dbReference type="HAMAP-Rule" id="MF_01871"/>
    </source>
</evidence>
<keyword evidence="2 6" id="KW-1003">Cell membrane</keyword>
<proteinExistence type="inferred from homology"/>
<comment type="cofactor">
    <cofactor evidence="6">
        <name>Zn(2+)</name>
        <dbReference type="ChEBI" id="CHEBI:29105"/>
    </cofactor>
</comment>
<evidence type="ECO:0000313" key="8">
    <source>
        <dbReference type="Proteomes" id="UP001626537"/>
    </source>
</evidence>
<feature type="binding site" evidence="6">
    <location>
        <position position="510"/>
    </location>
    <ligand>
        <name>Zn(2+)</name>
        <dbReference type="ChEBI" id="CHEBI:29105"/>
    </ligand>
</feature>
<evidence type="ECO:0000256" key="5">
    <source>
        <dbReference type="ARBA" id="ARBA00023136"/>
    </source>
</evidence>
<evidence type="ECO:0000256" key="4">
    <source>
        <dbReference type="ARBA" id="ARBA00022833"/>
    </source>
</evidence>
<keyword evidence="1 6" id="KW-0813">Transport</keyword>
<dbReference type="Proteomes" id="UP001626537">
    <property type="component" value="Chromosome"/>
</dbReference>
<dbReference type="HAMAP" id="MF_01871">
    <property type="entry name" value="DabA"/>
    <property type="match status" value="1"/>
</dbReference>
<dbReference type="PANTHER" id="PTHR38344">
    <property type="entry name" value="UPF0753 PROTEIN AQ_863"/>
    <property type="match status" value="1"/>
</dbReference>
<name>A0ABZ0I6Q9_9GAMM</name>
<dbReference type="EMBL" id="CP136864">
    <property type="protein sequence ID" value="WOJ94514.1"/>
    <property type="molecule type" value="Genomic_DNA"/>
</dbReference>
<feature type="binding site" evidence="6">
    <location>
        <position position="343"/>
    </location>
    <ligand>
        <name>Zn(2+)</name>
        <dbReference type="ChEBI" id="CHEBI:29105"/>
    </ligand>
</feature>
<keyword evidence="3 6" id="KW-0479">Metal-binding</keyword>
<dbReference type="Pfam" id="PF10070">
    <property type="entry name" value="DabA"/>
    <property type="match status" value="1"/>
</dbReference>
<comment type="subcellular location">
    <subcellularLocation>
        <location evidence="6">Cell membrane</location>
        <topology evidence="6">Peripheral membrane protein</topology>
    </subcellularLocation>
</comment>
<feature type="binding site" evidence="6">
    <location>
        <position position="525"/>
    </location>
    <ligand>
        <name>Zn(2+)</name>
        <dbReference type="ChEBI" id="CHEBI:29105"/>
    </ligand>
</feature>
<organism evidence="7 8">
    <name type="scientific">Congregibacter variabilis</name>
    <dbReference type="NCBI Taxonomy" id="3081200"/>
    <lineage>
        <taxon>Bacteria</taxon>
        <taxon>Pseudomonadati</taxon>
        <taxon>Pseudomonadota</taxon>
        <taxon>Gammaproteobacteria</taxon>
        <taxon>Cellvibrionales</taxon>
        <taxon>Halieaceae</taxon>
        <taxon>Congregibacter</taxon>
    </lineage>
</organism>
<keyword evidence="4 6" id="KW-0862">Zinc</keyword>
<accession>A0ABZ0I6Q9</accession>